<accession>A0A814QAQ6</accession>
<dbReference type="AlphaFoldDB" id="A0A814QAQ6"/>
<organism evidence="2 3">
    <name type="scientific">Adineta steineri</name>
    <dbReference type="NCBI Taxonomy" id="433720"/>
    <lineage>
        <taxon>Eukaryota</taxon>
        <taxon>Metazoa</taxon>
        <taxon>Spiralia</taxon>
        <taxon>Gnathifera</taxon>
        <taxon>Rotifera</taxon>
        <taxon>Eurotatoria</taxon>
        <taxon>Bdelloidea</taxon>
        <taxon>Adinetida</taxon>
        <taxon>Adinetidae</taxon>
        <taxon>Adineta</taxon>
    </lineage>
</organism>
<sequence length="117" mass="12603">MAMICSGDVKLCCCCCCDECDDCCGCCDCCCCCYCCGQCCLGAKGRVGDCAKPIDKQPSVTQMNKDYGYDSNKVPASTNKPPPVVAKKIKIFTVPFQPDHPSVHFDDTHLSPQEPAI</sequence>
<proteinExistence type="predicted"/>
<protein>
    <submittedName>
        <fullName evidence="2">Uncharacterized protein</fullName>
    </submittedName>
</protein>
<dbReference type="Proteomes" id="UP000663845">
    <property type="component" value="Unassembled WGS sequence"/>
</dbReference>
<evidence type="ECO:0000313" key="3">
    <source>
        <dbReference type="Proteomes" id="UP000663845"/>
    </source>
</evidence>
<comment type="caution">
    <text evidence="2">The sequence shown here is derived from an EMBL/GenBank/DDBJ whole genome shotgun (WGS) entry which is preliminary data.</text>
</comment>
<evidence type="ECO:0000256" key="1">
    <source>
        <dbReference type="SAM" id="MobiDB-lite"/>
    </source>
</evidence>
<feature type="region of interest" description="Disordered" evidence="1">
    <location>
        <begin position="97"/>
        <end position="117"/>
    </location>
</feature>
<dbReference type="EMBL" id="CAJNOG010000251">
    <property type="protein sequence ID" value="CAF1116947.1"/>
    <property type="molecule type" value="Genomic_DNA"/>
</dbReference>
<evidence type="ECO:0000313" key="2">
    <source>
        <dbReference type="EMBL" id="CAF1116947.1"/>
    </source>
</evidence>
<gene>
    <name evidence="2" type="ORF">JYZ213_LOCUS22257</name>
</gene>
<name>A0A814QAQ6_9BILA</name>
<reference evidence="2" key="1">
    <citation type="submission" date="2021-02" db="EMBL/GenBank/DDBJ databases">
        <authorList>
            <person name="Nowell W R."/>
        </authorList>
    </citation>
    <scope>NUCLEOTIDE SEQUENCE</scope>
</reference>